<proteinExistence type="predicted"/>
<reference evidence="3 4" key="1">
    <citation type="submission" date="2020-08" db="EMBL/GenBank/DDBJ databases">
        <title>Genomic Encyclopedia of Type Strains, Phase III (KMG-III): the genomes of soil and plant-associated and newly described type strains.</title>
        <authorList>
            <person name="Whitman W."/>
        </authorList>
    </citation>
    <scope>NUCLEOTIDE SEQUENCE [LARGE SCALE GENOMIC DNA]</scope>
    <source>
        <strain evidence="3 4">CECT 8075</strain>
    </source>
</reference>
<feature type="region of interest" description="Disordered" evidence="1">
    <location>
        <begin position="1"/>
        <end position="64"/>
    </location>
</feature>
<feature type="compositionally biased region" description="Acidic residues" evidence="1">
    <location>
        <begin position="1"/>
        <end position="10"/>
    </location>
</feature>
<evidence type="ECO:0000313" key="4">
    <source>
        <dbReference type="Proteomes" id="UP000536179"/>
    </source>
</evidence>
<feature type="transmembrane region" description="Helical" evidence="2">
    <location>
        <begin position="108"/>
        <end position="127"/>
    </location>
</feature>
<dbReference type="EMBL" id="JACHXU010000025">
    <property type="protein sequence ID" value="MBB3209553.1"/>
    <property type="molecule type" value="Genomic_DNA"/>
</dbReference>
<dbReference type="AlphaFoldDB" id="A0A7W5E3R3"/>
<organism evidence="3 4">
    <name type="scientific">Aporhodopirellula rubra</name>
    <dbReference type="NCBI Taxonomy" id="980271"/>
    <lineage>
        <taxon>Bacteria</taxon>
        <taxon>Pseudomonadati</taxon>
        <taxon>Planctomycetota</taxon>
        <taxon>Planctomycetia</taxon>
        <taxon>Pirellulales</taxon>
        <taxon>Pirellulaceae</taxon>
        <taxon>Aporhodopirellula</taxon>
    </lineage>
</organism>
<keyword evidence="4" id="KW-1185">Reference proteome</keyword>
<feature type="transmembrane region" description="Helical" evidence="2">
    <location>
        <begin position="73"/>
        <end position="96"/>
    </location>
</feature>
<dbReference type="Proteomes" id="UP000536179">
    <property type="component" value="Unassembled WGS sequence"/>
</dbReference>
<sequence>MPSEPDEDKSEPEQNHPDGDTAPDGNAQASGANIHEAGDGRHRRGAGDGQTNTSVPRLVPRAMPPQTAGERHALMHLASAGFELASFSLILGGAGYGVDHWLGNSTPYFAIAGLLLGFSLGFYRLIVLASKMG</sequence>
<protein>
    <recommendedName>
        <fullName evidence="5">AtpZ/AtpI family protein</fullName>
    </recommendedName>
</protein>
<dbReference type="RefSeq" id="WP_184308264.1">
    <property type="nucleotide sequence ID" value="NZ_JACHXU010000025.1"/>
</dbReference>
<dbReference type="InterPro" id="IPR032820">
    <property type="entry name" value="ATPase_put"/>
</dbReference>
<evidence type="ECO:0008006" key="5">
    <source>
        <dbReference type="Google" id="ProtNLM"/>
    </source>
</evidence>
<dbReference type="Pfam" id="PF09527">
    <property type="entry name" value="ATPase_gene1"/>
    <property type="match status" value="1"/>
</dbReference>
<keyword evidence="2" id="KW-1133">Transmembrane helix</keyword>
<accession>A0A7W5E3R3</accession>
<gene>
    <name evidence="3" type="ORF">FHS27_005393</name>
</gene>
<keyword evidence="2" id="KW-0472">Membrane</keyword>
<evidence type="ECO:0000313" key="3">
    <source>
        <dbReference type="EMBL" id="MBB3209553.1"/>
    </source>
</evidence>
<name>A0A7W5E3R3_9BACT</name>
<keyword evidence="2" id="KW-0812">Transmembrane</keyword>
<evidence type="ECO:0000256" key="2">
    <source>
        <dbReference type="SAM" id="Phobius"/>
    </source>
</evidence>
<evidence type="ECO:0000256" key="1">
    <source>
        <dbReference type="SAM" id="MobiDB-lite"/>
    </source>
</evidence>
<comment type="caution">
    <text evidence="3">The sequence shown here is derived from an EMBL/GenBank/DDBJ whole genome shotgun (WGS) entry which is preliminary data.</text>
</comment>